<dbReference type="EMBL" id="LVZM01003733">
    <property type="protein sequence ID" value="OUC47813.1"/>
    <property type="molecule type" value="Genomic_DNA"/>
</dbReference>
<reference evidence="1 2" key="1">
    <citation type="submission" date="2015-04" db="EMBL/GenBank/DDBJ databases">
        <title>Draft genome of the roundworm Trichinella nativa.</title>
        <authorList>
            <person name="Mitreva M."/>
        </authorList>
    </citation>
    <scope>NUCLEOTIDE SEQUENCE [LARGE SCALE GENOMIC DNA]</scope>
    <source>
        <strain evidence="1 2">ISS45</strain>
    </source>
</reference>
<accession>A0A1Y3ERQ1</accession>
<proteinExistence type="predicted"/>
<dbReference type="PANTHER" id="PTHR33198">
    <property type="entry name" value="ANK_REP_REGION DOMAIN-CONTAINING PROTEIN-RELATED"/>
    <property type="match status" value="1"/>
</dbReference>
<evidence type="ECO:0000313" key="2">
    <source>
        <dbReference type="Proteomes" id="UP000243006"/>
    </source>
</evidence>
<dbReference type="AlphaFoldDB" id="A0A1Y3ERQ1"/>
<organism evidence="1 2">
    <name type="scientific">Trichinella nativa</name>
    <dbReference type="NCBI Taxonomy" id="6335"/>
    <lineage>
        <taxon>Eukaryota</taxon>
        <taxon>Metazoa</taxon>
        <taxon>Ecdysozoa</taxon>
        <taxon>Nematoda</taxon>
        <taxon>Enoplea</taxon>
        <taxon>Dorylaimia</taxon>
        <taxon>Trichinellida</taxon>
        <taxon>Trichinellidae</taxon>
        <taxon>Trichinella</taxon>
    </lineage>
</organism>
<dbReference type="Proteomes" id="UP000243006">
    <property type="component" value="Unassembled WGS sequence"/>
</dbReference>
<evidence type="ECO:0000313" key="1">
    <source>
        <dbReference type="EMBL" id="OUC47813.1"/>
    </source>
</evidence>
<protein>
    <recommendedName>
        <fullName evidence="3">Retrotransposon gag domain-containing protein</fullName>
    </recommendedName>
</protein>
<sequence>MLLSKKDHLSKLHNLPILFLTNFDREDFVQLTVEPGIDLVKILRLYLTGSTFEYVQGCKTYDDTIAKLNEVYVKPKYVIFARHEFISRKQRDGESLEEFLHALQRLSKNCEYKNVTAEQYHEEMIRDAFINNMSSNEIRTRLLEHSVISLQEGQQGCGIKLCQRKCEAIYQVRPDY</sequence>
<evidence type="ECO:0008006" key="3">
    <source>
        <dbReference type="Google" id="ProtNLM"/>
    </source>
</evidence>
<comment type="caution">
    <text evidence="1">The sequence shown here is derived from an EMBL/GenBank/DDBJ whole genome shotgun (WGS) entry which is preliminary data.</text>
</comment>
<name>A0A1Y3ERQ1_9BILA</name>
<gene>
    <name evidence="1" type="ORF">D917_06637</name>
</gene>